<organism evidence="1 2">
    <name type="scientific">Rubrivivax rivuli</name>
    <dbReference type="NCBI Taxonomy" id="1862385"/>
    <lineage>
        <taxon>Bacteria</taxon>
        <taxon>Pseudomonadati</taxon>
        <taxon>Pseudomonadota</taxon>
        <taxon>Betaproteobacteria</taxon>
        <taxon>Burkholderiales</taxon>
        <taxon>Sphaerotilaceae</taxon>
        <taxon>Rubrivivax</taxon>
    </lineage>
</organism>
<dbReference type="Pfam" id="PF02566">
    <property type="entry name" value="OsmC"/>
    <property type="match status" value="1"/>
</dbReference>
<dbReference type="InterPro" id="IPR015946">
    <property type="entry name" value="KH_dom-like_a/b"/>
</dbReference>
<sequence length="156" mass="16796">MSTHTAHLRWQRTAGEAFTDQRYSRRHTLQFDGGAVLAASSAPTSVPLPYSDASAVDPEEMFVASLSSCHMLWFLSLAAGQGHVVEQYEDAAEGVLARDAEQRLAMTQVTLRPRVAFASPVPGAAAVAALHHAAHERCFIANSVKTEVRVVPQEAA</sequence>
<reference evidence="1 2" key="1">
    <citation type="submission" date="2019-01" db="EMBL/GenBank/DDBJ databases">
        <authorList>
            <person name="Chen W.-M."/>
        </authorList>
    </citation>
    <scope>NUCLEOTIDE SEQUENCE [LARGE SCALE GENOMIC DNA]</scope>
    <source>
        <strain evidence="1 2">KYPY4</strain>
    </source>
</reference>
<dbReference type="Proteomes" id="UP000285575">
    <property type="component" value="Unassembled WGS sequence"/>
</dbReference>
<dbReference type="SUPFAM" id="SSF82784">
    <property type="entry name" value="OsmC-like"/>
    <property type="match status" value="1"/>
</dbReference>
<dbReference type="EMBL" id="SACR01000001">
    <property type="protein sequence ID" value="RVU49624.1"/>
    <property type="molecule type" value="Genomic_DNA"/>
</dbReference>
<dbReference type="OrthoDB" id="9795405at2"/>
<dbReference type="PANTHER" id="PTHR42830">
    <property type="entry name" value="OSMOTICALLY INDUCIBLE FAMILY PROTEIN"/>
    <property type="match status" value="1"/>
</dbReference>
<dbReference type="PANTHER" id="PTHR42830:SF2">
    <property type="entry name" value="OSMC_OHR FAMILY PROTEIN"/>
    <property type="match status" value="1"/>
</dbReference>
<evidence type="ECO:0000313" key="1">
    <source>
        <dbReference type="EMBL" id="RVU49624.1"/>
    </source>
</evidence>
<dbReference type="InterPro" id="IPR003718">
    <property type="entry name" value="OsmC/Ohr_fam"/>
</dbReference>
<evidence type="ECO:0000313" key="2">
    <source>
        <dbReference type="Proteomes" id="UP000285575"/>
    </source>
</evidence>
<dbReference type="AlphaFoldDB" id="A0A437RS95"/>
<keyword evidence="2" id="KW-1185">Reference proteome</keyword>
<protein>
    <submittedName>
        <fullName evidence="1">OsmC family peroxiredoxin</fullName>
    </submittedName>
</protein>
<gene>
    <name evidence="1" type="ORF">EOE66_03430</name>
</gene>
<dbReference type="Gene3D" id="3.30.300.20">
    <property type="match status" value="1"/>
</dbReference>
<dbReference type="InterPro" id="IPR036102">
    <property type="entry name" value="OsmC/Ohrsf"/>
</dbReference>
<accession>A0A437RS95</accession>
<dbReference type="InterPro" id="IPR052707">
    <property type="entry name" value="OsmC_Ohr_Peroxiredoxin"/>
</dbReference>
<proteinExistence type="predicted"/>
<comment type="caution">
    <text evidence="1">The sequence shown here is derived from an EMBL/GenBank/DDBJ whole genome shotgun (WGS) entry which is preliminary data.</text>
</comment>
<name>A0A437RS95_9BURK</name>
<dbReference type="RefSeq" id="WP_128227258.1">
    <property type="nucleotide sequence ID" value="NZ_SACR01000001.1"/>
</dbReference>